<proteinExistence type="inferred from homology"/>
<dbReference type="PANTHER" id="PTHR22918:SF5">
    <property type="entry name" value="BINDER OF SPERM PROTEIN HOMOLOG 2"/>
    <property type="match status" value="1"/>
</dbReference>
<dbReference type="Gene3D" id="2.10.10.10">
    <property type="entry name" value="Fibronectin, type II, collagen-binding"/>
    <property type="match status" value="2"/>
</dbReference>
<comment type="subcellular location">
    <subcellularLocation>
        <location evidence="1">Secreted</location>
    </subcellularLocation>
</comment>
<keyword evidence="4" id="KW-0677">Repeat</keyword>
<dbReference type="GeneID" id="101592684"/>
<evidence type="ECO:0000256" key="1">
    <source>
        <dbReference type="ARBA" id="ARBA00004613"/>
    </source>
</evidence>
<dbReference type="SUPFAM" id="SSF57440">
    <property type="entry name" value="Kringle-like"/>
    <property type="match status" value="2"/>
</dbReference>
<organism evidence="8 9">
    <name type="scientific">Octodon degus</name>
    <name type="common">Degu</name>
    <name type="synonym">Sciurus degus</name>
    <dbReference type="NCBI Taxonomy" id="10160"/>
    <lineage>
        <taxon>Eukaryota</taxon>
        <taxon>Metazoa</taxon>
        <taxon>Chordata</taxon>
        <taxon>Craniata</taxon>
        <taxon>Vertebrata</taxon>
        <taxon>Euteleostomi</taxon>
        <taxon>Mammalia</taxon>
        <taxon>Eutheria</taxon>
        <taxon>Euarchontoglires</taxon>
        <taxon>Glires</taxon>
        <taxon>Rodentia</taxon>
        <taxon>Hystricomorpha</taxon>
        <taxon>Octodontidae</taxon>
        <taxon>Octodon</taxon>
    </lineage>
</organism>
<protein>
    <submittedName>
        <fullName evidence="9">Binder of sperm protein homolog 1 isoform X1</fullName>
    </submittedName>
</protein>
<evidence type="ECO:0000313" key="8">
    <source>
        <dbReference type="Proteomes" id="UP000515203"/>
    </source>
</evidence>
<dbReference type="PROSITE" id="PS51092">
    <property type="entry name" value="FN2_2"/>
    <property type="match status" value="2"/>
</dbReference>
<name>A0A6P3FYR3_OCTDE</name>
<feature type="domain" description="Fibronectin type-II" evidence="7">
    <location>
        <begin position="43"/>
        <end position="87"/>
    </location>
</feature>
<evidence type="ECO:0000313" key="9">
    <source>
        <dbReference type="RefSeq" id="XP_004648402.2"/>
    </source>
</evidence>
<feature type="disulfide bond" evidence="6">
    <location>
        <begin position="93"/>
        <end position="119"/>
    </location>
</feature>
<keyword evidence="5 6" id="KW-1015">Disulfide bond</keyword>
<evidence type="ECO:0000256" key="6">
    <source>
        <dbReference type="PROSITE-ProRule" id="PRU00479"/>
    </source>
</evidence>
<keyword evidence="8" id="KW-1185">Reference proteome</keyword>
<dbReference type="GO" id="GO:0008201">
    <property type="term" value="F:heparin binding"/>
    <property type="evidence" value="ECO:0007669"/>
    <property type="project" value="TreeGrafter"/>
</dbReference>
<dbReference type="RefSeq" id="XP_004648402.2">
    <property type="nucleotide sequence ID" value="XM_004648345.2"/>
</dbReference>
<evidence type="ECO:0000256" key="2">
    <source>
        <dbReference type="ARBA" id="ARBA00010011"/>
    </source>
</evidence>
<dbReference type="InterPro" id="IPR051666">
    <property type="entry name" value="SP_Capacitation_Regulator"/>
</dbReference>
<dbReference type="GO" id="GO:0005576">
    <property type="term" value="C:extracellular region"/>
    <property type="evidence" value="ECO:0007669"/>
    <property type="project" value="UniProtKB-SubCell"/>
</dbReference>
<accession>A0A6P3FYR3</accession>
<dbReference type="FunCoup" id="A0A6P3FYR3">
    <property type="interactions" value="7"/>
</dbReference>
<evidence type="ECO:0000256" key="3">
    <source>
        <dbReference type="ARBA" id="ARBA00022525"/>
    </source>
</evidence>
<dbReference type="InterPro" id="IPR036943">
    <property type="entry name" value="FN_type2_sf"/>
</dbReference>
<dbReference type="PANTHER" id="PTHR22918">
    <property type="entry name" value="SEMINAL PLASMA PROTEIN"/>
    <property type="match status" value="1"/>
</dbReference>
<comment type="similarity">
    <text evidence="2">Belongs to the seminal plasma protein family.</text>
</comment>
<dbReference type="CDD" id="cd00062">
    <property type="entry name" value="FN2"/>
    <property type="match status" value="1"/>
</dbReference>
<gene>
    <name evidence="9" type="primary">Bsph1</name>
</gene>
<dbReference type="OrthoDB" id="406838at2759"/>
<dbReference type="InterPro" id="IPR013806">
    <property type="entry name" value="Kringle-like"/>
</dbReference>
<reference evidence="9" key="1">
    <citation type="submission" date="2025-08" db="UniProtKB">
        <authorList>
            <consortium name="RefSeq"/>
        </authorList>
    </citation>
    <scope>IDENTIFICATION</scope>
</reference>
<dbReference type="InterPro" id="IPR000562">
    <property type="entry name" value="FN_type2_dom"/>
</dbReference>
<dbReference type="AlphaFoldDB" id="A0A6P3FYR3"/>
<dbReference type="SMART" id="SM00059">
    <property type="entry name" value="FN2"/>
    <property type="match status" value="2"/>
</dbReference>
<dbReference type="Pfam" id="PF00040">
    <property type="entry name" value="fn2"/>
    <property type="match status" value="2"/>
</dbReference>
<dbReference type="CTD" id="100131137"/>
<keyword evidence="3" id="KW-0964">Secreted</keyword>
<feature type="domain" description="Fibronectin type-II" evidence="7">
    <location>
        <begin position="88"/>
        <end position="136"/>
    </location>
</feature>
<dbReference type="GO" id="GO:0009986">
    <property type="term" value="C:cell surface"/>
    <property type="evidence" value="ECO:0007669"/>
    <property type="project" value="TreeGrafter"/>
</dbReference>
<dbReference type="PRINTS" id="PR00013">
    <property type="entry name" value="FNTYPEII"/>
</dbReference>
<comment type="caution">
    <text evidence="6">Lacks conserved residue(s) required for the propagation of feature annotation.</text>
</comment>
<dbReference type="GO" id="GO:0048240">
    <property type="term" value="P:sperm capacitation"/>
    <property type="evidence" value="ECO:0007669"/>
    <property type="project" value="TreeGrafter"/>
</dbReference>
<evidence type="ECO:0000256" key="5">
    <source>
        <dbReference type="ARBA" id="ARBA00023157"/>
    </source>
</evidence>
<evidence type="ECO:0000256" key="4">
    <source>
        <dbReference type="ARBA" id="ARBA00022737"/>
    </source>
</evidence>
<dbReference type="Proteomes" id="UP000515203">
    <property type="component" value="Unplaced"/>
</dbReference>
<evidence type="ECO:0000259" key="7">
    <source>
        <dbReference type="PROSITE" id="PS51092"/>
    </source>
</evidence>
<dbReference type="InParanoid" id="A0A6P3FYR3"/>
<feature type="disulfide bond" evidence="6">
    <location>
        <begin position="107"/>
        <end position="134"/>
    </location>
</feature>
<sequence>MVHTSCKPLEVMRHLVGRVALAVYICGLNADLIAHLHHRVPGISPRPCIFPFIYADAYHYNCISIHSDFAWCSFDVNFQGRWRYCTAADPPKCTFPFYFKGQEFHSCTKKGYVLDRSWCSLTDDYGKDKKWKQCSPLNT</sequence>